<feature type="transmembrane region" description="Helical" evidence="1">
    <location>
        <begin position="237"/>
        <end position="257"/>
    </location>
</feature>
<feature type="domain" description="Acyltransferase 3" evidence="2">
    <location>
        <begin position="10"/>
        <end position="325"/>
    </location>
</feature>
<dbReference type="AlphaFoldDB" id="E4KQM3"/>
<accession>E4KQM3</accession>
<dbReference type="Pfam" id="PF01757">
    <property type="entry name" value="Acyl_transf_3"/>
    <property type="match status" value="1"/>
</dbReference>
<name>E4KQM3_9LACT</name>
<feature type="transmembrane region" description="Helical" evidence="1">
    <location>
        <begin position="307"/>
        <end position="328"/>
    </location>
</feature>
<keyword evidence="1" id="KW-1133">Transmembrane helix</keyword>
<evidence type="ECO:0000256" key="1">
    <source>
        <dbReference type="SAM" id="Phobius"/>
    </source>
</evidence>
<dbReference type="GO" id="GO:0016747">
    <property type="term" value="F:acyltransferase activity, transferring groups other than amino-acyl groups"/>
    <property type="evidence" value="ECO:0007669"/>
    <property type="project" value="InterPro"/>
</dbReference>
<dbReference type="eggNOG" id="COG3274">
    <property type="taxonomic scope" value="Bacteria"/>
</dbReference>
<dbReference type="InterPro" id="IPR002656">
    <property type="entry name" value="Acyl_transf_3_dom"/>
</dbReference>
<evidence type="ECO:0000313" key="3">
    <source>
        <dbReference type="EMBL" id="EFR30634.1"/>
    </source>
</evidence>
<feature type="transmembrane region" description="Helical" evidence="1">
    <location>
        <begin position="207"/>
        <end position="225"/>
    </location>
</feature>
<feature type="transmembrane region" description="Helical" evidence="1">
    <location>
        <begin position="81"/>
        <end position="99"/>
    </location>
</feature>
<feature type="transmembrane region" description="Helical" evidence="1">
    <location>
        <begin position="12"/>
        <end position="32"/>
    </location>
</feature>
<feature type="transmembrane region" description="Helical" evidence="1">
    <location>
        <begin position="177"/>
        <end position="195"/>
    </location>
</feature>
<feature type="transmembrane region" description="Helical" evidence="1">
    <location>
        <begin position="119"/>
        <end position="140"/>
    </location>
</feature>
<keyword evidence="1" id="KW-0812">Transmembrane</keyword>
<proteinExistence type="predicted"/>
<evidence type="ECO:0000313" key="4">
    <source>
        <dbReference type="Proteomes" id="UP000005990"/>
    </source>
</evidence>
<dbReference type="Proteomes" id="UP000005990">
    <property type="component" value="Unassembled WGS sequence"/>
</dbReference>
<keyword evidence="4" id="KW-1185">Reference proteome</keyword>
<reference evidence="3 4" key="1">
    <citation type="submission" date="2010-10" db="EMBL/GenBank/DDBJ databases">
        <authorList>
            <person name="Durkin A.S."/>
            <person name="Madupu R."/>
            <person name="Torralba M."/>
            <person name="Gillis M."/>
            <person name="Methe B."/>
            <person name="Sutton G."/>
            <person name="Nelson K.E."/>
        </authorList>
    </citation>
    <scope>NUCLEOTIDE SEQUENCE [LARGE SCALE GENOMIC DNA]</scope>
    <source>
        <strain evidence="3 4">ACS-139-V-Col8</strain>
    </source>
</reference>
<organism evidence="3 4">
    <name type="scientific">Eremococcus coleocola ACS-139-V-Col8</name>
    <dbReference type="NCBI Taxonomy" id="908337"/>
    <lineage>
        <taxon>Bacteria</taxon>
        <taxon>Bacillati</taxon>
        <taxon>Bacillota</taxon>
        <taxon>Bacilli</taxon>
        <taxon>Lactobacillales</taxon>
        <taxon>Aerococcaceae</taxon>
        <taxon>Eremococcus</taxon>
    </lineage>
</organism>
<dbReference type="EMBL" id="AENN01000017">
    <property type="protein sequence ID" value="EFR30634.1"/>
    <property type="molecule type" value="Genomic_DNA"/>
</dbReference>
<feature type="transmembrane region" description="Helical" evidence="1">
    <location>
        <begin position="152"/>
        <end position="171"/>
    </location>
</feature>
<evidence type="ECO:0000259" key="2">
    <source>
        <dbReference type="Pfam" id="PF01757"/>
    </source>
</evidence>
<feature type="transmembrane region" description="Helical" evidence="1">
    <location>
        <begin position="264"/>
        <end position="282"/>
    </location>
</feature>
<comment type="caution">
    <text evidence="3">The sequence shown here is derived from an EMBL/GenBank/DDBJ whole genome shotgun (WGS) entry which is preliminary data.</text>
</comment>
<feature type="transmembrane region" description="Helical" evidence="1">
    <location>
        <begin position="44"/>
        <end position="69"/>
    </location>
</feature>
<gene>
    <name evidence="3" type="ORF">HMPREF9257_0582</name>
</gene>
<dbReference type="RefSeq" id="WP_006418794.1">
    <property type="nucleotide sequence ID" value="NZ_AENN01000017.1"/>
</dbReference>
<dbReference type="STRING" id="908337.HMPREF9257_0582"/>
<protein>
    <recommendedName>
        <fullName evidence="2">Acyltransferase 3 domain-containing protein</fullName>
    </recommendedName>
</protein>
<sequence>MVQQENRQSNFELLRLISMALIVIHHYAYHGAVDINAQVTQQSFALQILSLGGTVGVNVFVMIGSYFLIGKEFKWRRTLKIIIDVFLYSYLIFAVYAIFKPQYLHDKNIINFILPFPGSYWFAAFYVLLILFTPGLNYIIEHFSRKNLKNTLYLFAVLLVIGPSLTLYDFSIEWKRLLTFIFLYLLTAYIKLYLPDYIDSLAKGRKLTLWATGLLVLIVIIMLATDAELESSPATDILIGQNKIFIILISCGLFIWFKNWHLASIKWINALSGATFGVYLIHEQPLLRQAIWQRVANDQVHDFATSLFGGFISGFGVFLVCLLLAYLVEKILGRFTNKLAVGLGQRMDNWDALL</sequence>
<keyword evidence="1" id="KW-0472">Membrane</keyword>
<dbReference type="OrthoDB" id="9816377at2"/>